<dbReference type="SUPFAM" id="SSF52540">
    <property type="entry name" value="P-loop containing nucleoside triphosphate hydrolases"/>
    <property type="match status" value="1"/>
</dbReference>
<protein>
    <submittedName>
        <fullName evidence="4">Putative replication origin binding protein</fullName>
    </submittedName>
</protein>
<sequence>MFSILEGHEGFTRDLSTGTWKSVKSTDHVFAKEFSSSNPKGKPSALPYKFNVVDEVYPETLRDALLMLEKLTNTPHTVAVRGKCVVARTGIRRRRANFDISIPSKIIALDVDGLDIGADIPFWDLEAQGRYVIKLLNSISEDMFPLNAGFVAHASSSAGLKTGIRMHLVLQSNIPVTQGQLKFLFTTVNDSSRQKSYGEIADLAYYSSVQAHYFADPLFRDGIEDPFKAENKSRLVYVKGPAINLPNNLPDFEATRGEFKEEFLSLLDQIQGIAEPTDKVEDTIAELEEADDGVYLRIIPKLYHRALEDGVDFSWLEKEITPALTEYIMTKDNSRTINDYFVNGRRQALKAFVNNSKREIPSGNLKGIPLKELTSDNVPHNNYLVMTKVPPEGTLTFVKASLGTGKTTAVVRWLEAGVLPGKFLAITNTRALVSSNAKKFDAGQYNQSIDMLNFKRGTTQRMSSTIHSIHRFKNFVGEIDTIFIDECDAVMNDLLFAPVVRQRRECINVLRELLLSAKRVILSDGDISGETIEAYGALIDFDKPVNYYVHHRKMLSGANAYEFPDEKSIWVALQTSLELGEKCILVSDCGPDELNEKGMALRRNTDCIVKEIHSNSTSDIDIRRILDYTTEELTTQQIDGLLCSPSVTSGVDFNYFDSVFVITRTSNQAPNMRFQAIRRDRGAKNIYYFIDKSTSGFSAGSEQYNADEGWFEFAQQLFAKRRELESRNYISTLRYYLLDQGARITIFSESWGSIDSASEEYTQERIRAILHSTQEYCMPRHADAYEAKLMLVHYYHLESVKDVTEELVAQYISDKPDQRAAFFHKLQDVFWESIKKCNNVTISPFIEALKKHKKDFFIRTGQSSNPKYARMYLGMMGIKSDFDFDKVVDWYRTFCRLEGIPIPGKFMTREEQIMREEQQSELGVRANDRPSMEDET</sequence>
<dbReference type="GO" id="GO:0003688">
    <property type="term" value="F:DNA replication origin binding"/>
    <property type="evidence" value="ECO:0007669"/>
    <property type="project" value="InterPro"/>
</dbReference>
<dbReference type="Pfam" id="PF02399">
    <property type="entry name" value="Herpes_ori_bp"/>
    <property type="match status" value="1"/>
</dbReference>
<dbReference type="InterPro" id="IPR027417">
    <property type="entry name" value="P-loop_NTPase"/>
</dbReference>
<name>J9QNX8_9CAUD</name>
<dbReference type="RefSeq" id="YP_006906355.1">
    <property type="nucleotide sequence ID" value="NC_018837.1"/>
</dbReference>
<dbReference type="KEGG" id="vg:13826805"/>
<gene>
    <name evidence="4" type="ORF">My1_103</name>
</gene>
<feature type="region of interest" description="Disordered" evidence="2">
    <location>
        <begin position="917"/>
        <end position="936"/>
    </location>
</feature>
<evidence type="ECO:0000313" key="4">
    <source>
        <dbReference type="EMBL" id="AFQ22262.1"/>
    </source>
</evidence>
<reference evidence="4 5" key="1">
    <citation type="journal article" date="2012" name="J. Virol.">
        <title>Complete Genome Sequence of Pectobacterium carotovorum subsp. carotovorum Bacteriophage My1.</title>
        <authorList>
            <person name="Lee D.H."/>
            <person name="Lee J.H."/>
            <person name="Shin H."/>
            <person name="Ji S."/>
            <person name="Roh E."/>
            <person name="Jung K."/>
            <person name="Ryu S."/>
            <person name="Choi J."/>
            <person name="Heu S."/>
        </authorList>
    </citation>
    <scope>NUCLEOTIDE SEQUENCE [LARGE SCALE GENOMIC DNA]</scope>
</reference>
<evidence type="ECO:0000256" key="2">
    <source>
        <dbReference type="SAM" id="MobiDB-lite"/>
    </source>
</evidence>
<evidence type="ECO:0000313" key="5">
    <source>
        <dbReference type="Proteomes" id="UP000006280"/>
    </source>
</evidence>
<feature type="domain" description="Replication origin-binding protein" evidence="3">
    <location>
        <begin position="394"/>
        <end position="534"/>
    </location>
</feature>
<dbReference type="EMBL" id="JX195166">
    <property type="protein sequence ID" value="AFQ22262.1"/>
    <property type="molecule type" value="Genomic_DNA"/>
</dbReference>
<dbReference type="OrthoDB" id="450at10239"/>
<feature type="compositionally biased region" description="Basic and acidic residues" evidence="2">
    <location>
        <begin position="926"/>
        <end position="936"/>
    </location>
</feature>
<evidence type="ECO:0000259" key="3">
    <source>
        <dbReference type="Pfam" id="PF02399"/>
    </source>
</evidence>
<dbReference type="InterPro" id="IPR003450">
    <property type="entry name" value="Replication_origin-bd"/>
</dbReference>
<keyword evidence="5" id="KW-1185">Reference proteome</keyword>
<dbReference type="GO" id="GO:0006260">
    <property type="term" value="P:DNA replication"/>
    <property type="evidence" value="ECO:0007669"/>
    <property type="project" value="InterPro"/>
</dbReference>
<dbReference type="GO" id="GO:0005524">
    <property type="term" value="F:ATP binding"/>
    <property type="evidence" value="ECO:0007669"/>
    <property type="project" value="InterPro"/>
</dbReference>
<evidence type="ECO:0000256" key="1">
    <source>
        <dbReference type="ARBA" id="ARBA00007195"/>
    </source>
</evidence>
<dbReference type="Gene3D" id="3.40.50.300">
    <property type="entry name" value="P-loop containing nucleotide triphosphate hydrolases"/>
    <property type="match status" value="1"/>
</dbReference>
<proteinExistence type="inferred from homology"/>
<accession>J9QNX8</accession>
<dbReference type="GeneID" id="13826805"/>
<comment type="similarity">
    <text evidence="1">Belongs to the herpesviridae OriBP family.</text>
</comment>
<dbReference type="Proteomes" id="UP000006280">
    <property type="component" value="Segment"/>
</dbReference>
<organism evidence="4 5">
    <name type="scientific">Pectobacterium phage My1</name>
    <dbReference type="NCBI Taxonomy" id="1204539"/>
    <lineage>
        <taxon>Viruses</taxon>
        <taxon>Duplodnaviria</taxon>
        <taxon>Heunggongvirae</taxon>
        <taxon>Uroviricota</taxon>
        <taxon>Caudoviricetes</taxon>
        <taxon>Demerecviridae</taxon>
        <taxon>Mccorquodalevirinae</taxon>
        <taxon>Myunavirus</taxon>
        <taxon>Myunavirus My1</taxon>
    </lineage>
</organism>